<dbReference type="GO" id="GO:0042276">
    <property type="term" value="P:error-prone translesion synthesis"/>
    <property type="evidence" value="ECO:0007669"/>
    <property type="project" value="TreeGrafter"/>
</dbReference>
<dbReference type="Pfam" id="PF13438">
    <property type="entry name" value="DUF4113"/>
    <property type="match status" value="1"/>
</dbReference>
<organism evidence="8 10">
    <name type="scientific">Alteromonas stellipolaris</name>
    <dbReference type="NCBI Taxonomy" id="233316"/>
    <lineage>
        <taxon>Bacteria</taxon>
        <taxon>Pseudomonadati</taxon>
        <taxon>Pseudomonadota</taxon>
        <taxon>Gammaproteobacteria</taxon>
        <taxon>Alteromonadales</taxon>
        <taxon>Alteromonadaceae</taxon>
        <taxon>Alteromonas/Salinimonas group</taxon>
        <taxon>Alteromonas</taxon>
    </lineage>
</organism>
<reference evidence="8" key="2">
    <citation type="submission" date="2023-07" db="EMBL/GenBank/DDBJ databases">
        <title>Genome content predicts the carbon catabolic preferences of heterotrophic bacteria.</title>
        <authorList>
            <person name="Gralka M."/>
        </authorList>
    </citation>
    <scope>NUCLEOTIDE SEQUENCE</scope>
    <source>
        <strain evidence="8">F2M12</strain>
    </source>
</reference>
<dbReference type="InterPro" id="IPR001126">
    <property type="entry name" value="UmuC"/>
</dbReference>
<keyword evidence="3" id="KW-0741">SOS mutagenesis</keyword>
<sequence>MFALVDVTSMYASVEKIYNPNLRNKPVMVLSNNDGCVVAACPIAKRLGFKKFVPYFQVKEEAKKAGVVVCSSNYELYADVSSKMFSVMAQFCDELHEYSIDEAFMRFSPRLNDSEWLALGYEIRKTIWREVKLPVGVGFGPTPTLAKAANHAAKKLDGFRGSAVINTPQEKQALLSRMAVADVWGIGGRLEKRLMAMGINNAYTLSQQSPAKMRKYFSIVLENTVRELQGELRLAWDEIRPAKKEIYSTRSFGNRVTTQDELRAALATHAEIATKKLRAQHSLAHSATFFAANSPHDDGRYVKQSALSNFAVPTNDTRHIIHAASEALNKLFIPGVRYYKVGVGLLDIRDETNRQDDLFSPSTDNAALMAVLDSTNARYGRNTMHFGARGFQQKFAMKRDFLTKRATTRWEEIPRIKC</sequence>
<dbReference type="Gene3D" id="3.30.70.270">
    <property type="match status" value="1"/>
</dbReference>
<protein>
    <submittedName>
        <fullName evidence="7">XRE family transcriptional regulator</fullName>
    </submittedName>
    <submittedName>
        <fullName evidence="8">Y-family DNA polymerase</fullName>
    </submittedName>
</protein>
<keyword evidence="2" id="KW-0227">DNA damage</keyword>
<dbReference type="InterPro" id="IPR043128">
    <property type="entry name" value="Rev_trsase/Diguanyl_cyclase"/>
</dbReference>
<dbReference type="Pfam" id="PF00817">
    <property type="entry name" value="IMS"/>
    <property type="match status" value="1"/>
</dbReference>
<dbReference type="PANTHER" id="PTHR11076">
    <property type="entry name" value="DNA REPAIR POLYMERASE UMUC / TRANSFERASE FAMILY MEMBER"/>
    <property type="match status" value="1"/>
</dbReference>
<evidence type="ECO:0000313" key="8">
    <source>
        <dbReference type="EMBL" id="MDO6579460.1"/>
    </source>
</evidence>
<dbReference type="InterPro" id="IPR050116">
    <property type="entry name" value="DNA_polymerase-Y"/>
</dbReference>
<reference evidence="7 9" key="1">
    <citation type="submission" date="2015-12" db="EMBL/GenBank/DDBJ databases">
        <title>Intraspecies pangenome expansion in the marine bacterium Alteromonas.</title>
        <authorList>
            <person name="Lopez-Perez M."/>
            <person name="Rodriguez-Valera F."/>
        </authorList>
    </citation>
    <scope>NUCLEOTIDE SEQUENCE [LARGE SCALE GENOMIC DNA]</scope>
    <source>
        <strain evidence="7 9">LMG 21861</strain>
    </source>
</reference>
<dbReference type="EMBL" id="JAUOQI010000020">
    <property type="protein sequence ID" value="MDO6579460.1"/>
    <property type="molecule type" value="Genomic_DNA"/>
</dbReference>
<evidence type="ECO:0000256" key="3">
    <source>
        <dbReference type="ARBA" id="ARBA00023199"/>
    </source>
</evidence>
<dbReference type="Gene3D" id="1.10.150.20">
    <property type="entry name" value="5' to 3' exonuclease, C-terminal subdomain"/>
    <property type="match status" value="1"/>
</dbReference>
<accession>A0AAW7Z3Q6</accession>
<dbReference type="InterPro" id="IPR043502">
    <property type="entry name" value="DNA/RNA_pol_sf"/>
</dbReference>
<name>A0AAW7Z3Q6_9ALTE</name>
<dbReference type="GO" id="GO:0003887">
    <property type="term" value="F:DNA-directed DNA polymerase activity"/>
    <property type="evidence" value="ECO:0007669"/>
    <property type="project" value="TreeGrafter"/>
</dbReference>
<dbReference type="Proteomes" id="UP000056750">
    <property type="component" value="Chromosome"/>
</dbReference>
<feature type="domain" description="UmuC" evidence="6">
    <location>
        <begin position="2"/>
        <end position="187"/>
    </location>
</feature>
<dbReference type="KEGG" id="asq:AVL57_05935"/>
<dbReference type="PROSITE" id="PS50173">
    <property type="entry name" value="UMUC"/>
    <property type="match status" value="1"/>
</dbReference>
<dbReference type="GeneID" id="83257215"/>
<evidence type="ECO:0000256" key="5">
    <source>
        <dbReference type="ARBA" id="ARBA00023236"/>
    </source>
</evidence>
<dbReference type="Proteomes" id="UP001170717">
    <property type="component" value="Unassembled WGS sequence"/>
</dbReference>
<evidence type="ECO:0000313" key="9">
    <source>
        <dbReference type="Proteomes" id="UP000056750"/>
    </source>
</evidence>
<dbReference type="InterPro" id="IPR017961">
    <property type="entry name" value="DNA_pol_Y-fam_little_finger"/>
</dbReference>
<dbReference type="AlphaFoldDB" id="A0AAW7Z3Q6"/>
<dbReference type="GO" id="GO:0006281">
    <property type="term" value="P:DNA repair"/>
    <property type="evidence" value="ECO:0007669"/>
    <property type="project" value="UniProtKB-KW"/>
</dbReference>
<evidence type="ECO:0000256" key="1">
    <source>
        <dbReference type="ARBA" id="ARBA00010945"/>
    </source>
</evidence>
<dbReference type="GO" id="GO:0009432">
    <property type="term" value="P:SOS response"/>
    <property type="evidence" value="ECO:0007669"/>
    <property type="project" value="UniProtKB-KW"/>
</dbReference>
<dbReference type="GO" id="GO:0003684">
    <property type="term" value="F:damaged DNA binding"/>
    <property type="evidence" value="ECO:0007669"/>
    <property type="project" value="InterPro"/>
</dbReference>
<evidence type="ECO:0000313" key="10">
    <source>
        <dbReference type="Proteomes" id="UP001170717"/>
    </source>
</evidence>
<keyword evidence="9" id="KW-1185">Reference proteome</keyword>
<proteinExistence type="inferred from homology"/>
<keyword evidence="5" id="KW-0742">SOS response</keyword>
<dbReference type="GO" id="GO:0005829">
    <property type="term" value="C:cytosol"/>
    <property type="evidence" value="ECO:0007669"/>
    <property type="project" value="TreeGrafter"/>
</dbReference>
<dbReference type="CDD" id="cd01700">
    <property type="entry name" value="PolY_Pol_V_umuC"/>
    <property type="match status" value="1"/>
</dbReference>
<evidence type="ECO:0000313" key="7">
    <source>
        <dbReference type="EMBL" id="AMJ73555.1"/>
    </source>
</evidence>
<evidence type="ECO:0000256" key="4">
    <source>
        <dbReference type="ARBA" id="ARBA00023204"/>
    </source>
</evidence>
<dbReference type="RefSeq" id="WP_057793450.1">
    <property type="nucleotide sequence ID" value="NZ_CAXIBE010000020.1"/>
</dbReference>
<dbReference type="PANTHER" id="PTHR11076:SF34">
    <property type="entry name" value="PROTEIN UMUC"/>
    <property type="match status" value="1"/>
</dbReference>
<keyword evidence="4" id="KW-0234">DNA repair</keyword>
<dbReference type="Pfam" id="PF11799">
    <property type="entry name" value="IMS_C"/>
    <property type="match status" value="1"/>
</dbReference>
<dbReference type="InterPro" id="IPR025188">
    <property type="entry name" value="DUF4113"/>
</dbReference>
<comment type="similarity">
    <text evidence="1">Belongs to the DNA polymerase type-Y family.</text>
</comment>
<dbReference type="Gene3D" id="3.40.1170.60">
    <property type="match status" value="1"/>
</dbReference>
<evidence type="ECO:0000256" key="2">
    <source>
        <dbReference type="ARBA" id="ARBA00022763"/>
    </source>
</evidence>
<evidence type="ECO:0000259" key="6">
    <source>
        <dbReference type="PROSITE" id="PS50173"/>
    </source>
</evidence>
<dbReference type="SUPFAM" id="SSF56672">
    <property type="entry name" value="DNA/RNA polymerases"/>
    <property type="match status" value="1"/>
</dbReference>
<gene>
    <name evidence="7" type="ORF">AVL57_05935</name>
    <name evidence="8" type="ORF">Q4527_18825</name>
</gene>
<dbReference type="EMBL" id="CP013926">
    <property type="protein sequence ID" value="AMJ73555.1"/>
    <property type="molecule type" value="Genomic_DNA"/>
</dbReference>